<keyword evidence="1" id="KW-1133">Transmembrane helix</keyword>
<name>A0A9J6REL1_9BACI</name>
<gene>
    <name evidence="2" type="ORF">OWO01_13310</name>
</gene>
<evidence type="ECO:0000313" key="2">
    <source>
        <dbReference type="EMBL" id="MCZ0704186.1"/>
    </source>
</evidence>
<accession>A0A9J6REL1</accession>
<keyword evidence="1" id="KW-0812">Transmembrane</keyword>
<dbReference type="EMBL" id="JAPRAT010000029">
    <property type="protein sequence ID" value="MCZ0704186.1"/>
    <property type="molecule type" value="Genomic_DNA"/>
</dbReference>
<feature type="transmembrane region" description="Helical" evidence="1">
    <location>
        <begin position="5"/>
        <end position="25"/>
    </location>
</feature>
<feature type="transmembrane region" description="Helical" evidence="1">
    <location>
        <begin position="31"/>
        <end position="51"/>
    </location>
</feature>
<keyword evidence="3" id="KW-1185">Reference proteome</keyword>
<evidence type="ECO:0000256" key="1">
    <source>
        <dbReference type="SAM" id="Phobius"/>
    </source>
</evidence>
<comment type="caution">
    <text evidence="2">The sequence shown here is derived from an EMBL/GenBank/DDBJ whole genome shotgun (WGS) entry which is preliminary data.</text>
</comment>
<proteinExistence type="predicted"/>
<organism evidence="2 3">
    <name type="scientific">Natronobacillus azotifigens</name>
    <dbReference type="NCBI Taxonomy" id="472978"/>
    <lineage>
        <taxon>Bacteria</taxon>
        <taxon>Bacillati</taxon>
        <taxon>Bacillota</taxon>
        <taxon>Bacilli</taxon>
        <taxon>Bacillales</taxon>
        <taxon>Bacillaceae</taxon>
        <taxon>Natronobacillus</taxon>
    </lineage>
</organism>
<protein>
    <submittedName>
        <fullName evidence="2">YdiK family protein</fullName>
    </submittedName>
</protein>
<dbReference type="InterPro" id="IPR025426">
    <property type="entry name" value="DUF4305"/>
</dbReference>
<reference evidence="2" key="1">
    <citation type="submission" date="2022-11" db="EMBL/GenBank/DDBJ databases">
        <title>WGS of Natronobacillus azotifigens 24KS-1, an anaerobic diazotrophic haloalkaliphile from soda-rich habitats.</title>
        <authorList>
            <person name="Sorokin D.Y."/>
            <person name="Merkel A.Y."/>
        </authorList>
    </citation>
    <scope>NUCLEOTIDE SEQUENCE</scope>
    <source>
        <strain evidence="2">24KS-1</strain>
    </source>
</reference>
<keyword evidence="1" id="KW-0472">Membrane</keyword>
<dbReference type="Proteomes" id="UP001084197">
    <property type="component" value="Unassembled WGS sequence"/>
</dbReference>
<dbReference type="AlphaFoldDB" id="A0A9J6REL1"/>
<dbReference type="Pfam" id="PF14146">
    <property type="entry name" value="DUF4305"/>
    <property type="match status" value="1"/>
</dbReference>
<sequence>MRVSLLFSAGMYVLIGSFFLFLAFQYADDTVWNPVTIILTAVATLDFGAAIRTIRLHLKIKNAQKKK</sequence>
<evidence type="ECO:0000313" key="3">
    <source>
        <dbReference type="Proteomes" id="UP001084197"/>
    </source>
</evidence>
<dbReference type="RefSeq" id="WP_268780953.1">
    <property type="nucleotide sequence ID" value="NZ_JAPRAT010000029.1"/>
</dbReference>